<dbReference type="EMBL" id="RKLU01000004">
    <property type="protein sequence ID" value="TQQ79975.1"/>
    <property type="molecule type" value="Genomic_DNA"/>
</dbReference>
<name>A0A8J8PB39_9EURY</name>
<evidence type="ECO:0000313" key="1">
    <source>
        <dbReference type="EMBL" id="TQQ79975.1"/>
    </source>
</evidence>
<dbReference type="Gene3D" id="3.10.180.10">
    <property type="entry name" value="2,3-Dihydroxybiphenyl 1,2-Dioxygenase, domain 1"/>
    <property type="match status" value="1"/>
</dbReference>
<sequence>MRFERVSIPATDPDALSDWYGRTLGVETGTASVELGATTLDFQPAAEAAPQHLAVRSLADIDALTAWLAERATIHPVEGAQSRRFDFLDADAVYFADGAGNVLECLCYDADAGEATPGAAAIAGVTEVGLPAPDVLALVEWLESAVGLSAWGSPSESFAWVGDREARFVVLPAGSEWYPTEKVADSEPISVSVVDSDATPGTYEHPELPYEITVAER</sequence>
<reference evidence="1" key="1">
    <citation type="submission" date="2019-02" db="EMBL/GenBank/DDBJ databases">
        <title>Halonotius sp. a new haloarchaeum isolated from saline soil.</title>
        <authorList>
            <person name="Duran-Viseras A."/>
            <person name="Sanchez-Porro C."/>
            <person name="Ventosa A."/>
        </authorList>
    </citation>
    <scope>NUCLEOTIDE SEQUENCE</scope>
    <source>
        <strain evidence="1">F15B</strain>
    </source>
</reference>
<accession>A0A8J8PB39</accession>
<dbReference type="SUPFAM" id="SSF54593">
    <property type="entry name" value="Glyoxalase/Bleomycin resistance protein/Dihydroxybiphenyl dioxygenase"/>
    <property type="match status" value="1"/>
</dbReference>
<evidence type="ECO:0000313" key="2">
    <source>
        <dbReference type="Proteomes" id="UP000705823"/>
    </source>
</evidence>
<dbReference type="RefSeq" id="WP_142980166.1">
    <property type="nucleotide sequence ID" value="NZ_RKLU01000004.1"/>
</dbReference>
<dbReference type="AlphaFoldDB" id="A0A8J8PB39"/>
<proteinExistence type="predicted"/>
<comment type="caution">
    <text evidence="1">The sequence shown here is derived from an EMBL/GenBank/DDBJ whole genome shotgun (WGS) entry which is preliminary data.</text>
</comment>
<dbReference type="InterPro" id="IPR029068">
    <property type="entry name" value="Glyas_Bleomycin-R_OHBP_Dase"/>
</dbReference>
<protein>
    <submittedName>
        <fullName evidence="1">VOC family protein</fullName>
    </submittedName>
</protein>
<dbReference type="Proteomes" id="UP000705823">
    <property type="component" value="Unassembled WGS sequence"/>
</dbReference>
<dbReference type="OrthoDB" id="304574at2157"/>
<organism evidence="1 2">
    <name type="scientific">Halonotius terrestris</name>
    <dbReference type="NCBI Taxonomy" id="2487750"/>
    <lineage>
        <taxon>Archaea</taxon>
        <taxon>Methanobacteriati</taxon>
        <taxon>Methanobacteriota</taxon>
        <taxon>Stenosarchaea group</taxon>
        <taxon>Halobacteria</taxon>
        <taxon>Halobacteriales</taxon>
        <taxon>Haloferacaceae</taxon>
        <taxon>Halonotius</taxon>
    </lineage>
</organism>
<keyword evidence="2" id="KW-1185">Reference proteome</keyword>
<gene>
    <name evidence="1" type="ORF">EGH24_10900</name>
</gene>